<proteinExistence type="predicted"/>
<keyword evidence="2" id="KW-1185">Reference proteome</keyword>
<evidence type="ECO:0000313" key="2">
    <source>
        <dbReference type="Proteomes" id="UP000058925"/>
    </source>
</evidence>
<dbReference type="EMBL" id="CP012850">
    <property type="protein sequence ID" value="ALI35691.1"/>
    <property type="molecule type" value="Genomic_DNA"/>
</dbReference>
<protein>
    <submittedName>
        <fullName evidence="1">Uncharacterized protein</fullName>
    </submittedName>
</protein>
<accession>A0A654LZK0</accession>
<reference evidence="2" key="1">
    <citation type="submission" date="2015-10" db="EMBL/GenBank/DDBJ databases">
        <title>Niche specialization of a soil ammonia-oxidizing archaeon, Candidatus Nitrosocosmicus oleophilus.</title>
        <authorList>
            <person name="Jung M.-Y."/>
            <person name="Rhee S.-K."/>
        </authorList>
    </citation>
    <scope>NUCLEOTIDE SEQUENCE [LARGE SCALE GENOMIC DNA]</scope>
    <source>
        <strain evidence="2">MY3</strain>
    </source>
</reference>
<sequence length="133" mass="15543">MKFLKCKLFIIFPLVIVNSIYRGKNGWKPLPILSWVVGIKYKNICPKVKIRKIPPPPHCELYITIMRTNITHYHRLGISNKLVWNYTTYSGLCYVNNHIRIMFDNIPFDIIDTKAWSNAATFIGRREISSSLT</sequence>
<dbReference type="KEGG" id="taa:NMY3_01488"/>
<evidence type="ECO:0000313" key="1">
    <source>
        <dbReference type="EMBL" id="ALI35691.1"/>
    </source>
</evidence>
<organism evidence="1 2">
    <name type="scientific">Candidatus Nitrosocosmicus oleophilus</name>
    <dbReference type="NCBI Taxonomy" id="1353260"/>
    <lineage>
        <taxon>Archaea</taxon>
        <taxon>Nitrososphaerota</taxon>
        <taxon>Nitrososphaeria</taxon>
        <taxon>Nitrososphaerales</taxon>
        <taxon>Nitrososphaeraceae</taxon>
        <taxon>Candidatus Nitrosocosmicus</taxon>
    </lineage>
</organism>
<name>A0A654LZK0_9ARCH</name>
<dbReference type="AlphaFoldDB" id="A0A654LZK0"/>
<gene>
    <name evidence="1" type="ORF">NMY3_01488</name>
</gene>
<dbReference type="Proteomes" id="UP000058925">
    <property type="component" value="Chromosome"/>
</dbReference>